<organism evidence="1 2">
    <name type="scientific">Eumeta variegata</name>
    <name type="common">Bagworm moth</name>
    <name type="synonym">Eumeta japonica</name>
    <dbReference type="NCBI Taxonomy" id="151549"/>
    <lineage>
        <taxon>Eukaryota</taxon>
        <taxon>Metazoa</taxon>
        <taxon>Ecdysozoa</taxon>
        <taxon>Arthropoda</taxon>
        <taxon>Hexapoda</taxon>
        <taxon>Insecta</taxon>
        <taxon>Pterygota</taxon>
        <taxon>Neoptera</taxon>
        <taxon>Endopterygota</taxon>
        <taxon>Lepidoptera</taxon>
        <taxon>Glossata</taxon>
        <taxon>Ditrysia</taxon>
        <taxon>Tineoidea</taxon>
        <taxon>Psychidae</taxon>
        <taxon>Oiketicinae</taxon>
        <taxon>Eumeta</taxon>
    </lineage>
</organism>
<name>A0A4C1SL78_EUMVA</name>
<sequence>MSPTSYRCKPGFFNMDIENEFGCTPCFCYGHSSACRSAPKYIRHSAISHFIRDVEKWGAQDDHRQSAPLQYNANSQNI</sequence>
<gene>
    <name evidence="1" type="primary">LanB2</name>
    <name evidence="1" type="ORF">EVAR_69259_1</name>
</gene>
<dbReference type="AlphaFoldDB" id="A0A4C1SL78"/>
<keyword evidence="2" id="KW-1185">Reference proteome</keyword>
<dbReference type="STRING" id="151549.A0A4C1SL78"/>
<dbReference type="Proteomes" id="UP000299102">
    <property type="component" value="Unassembled WGS sequence"/>
</dbReference>
<protein>
    <submittedName>
        <fullName evidence="1">Laminin subunit gamma-1</fullName>
    </submittedName>
</protein>
<dbReference type="EMBL" id="BGZK01003495">
    <property type="protein sequence ID" value="GBP01911.1"/>
    <property type="molecule type" value="Genomic_DNA"/>
</dbReference>
<evidence type="ECO:0000313" key="2">
    <source>
        <dbReference type="Proteomes" id="UP000299102"/>
    </source>
</evidence>
<accession>A0A4C1SL78</accession>
<evidence type="ECO:0000313" key="1">
    <source>
        <dbReference type="EMBL" id="GBP01911.1"/>
    </source>
</evidence>
<proteinExistence type="predicted"/>
<reference evidence="1 2" key="1">
    <citation type="journal article" date="2019" name="Commun. Biol.">
        <title>The bagworm genome reveals a unique fibroin gene that provides high tensile strength.</title>
        <authorList>
            <person name="Kono N."/>
            <person name="Nakamura H."/>
            <person name="Ohtoshi R."/>
            <person name="Tomita M."/>
            <person name="Numata K."/>
            <person name="Arakawa K."/>
        </authorList>
    </citation>
    <scope>NUCLEOTIDE SEQUENCE [LARGE SCALE GENOMIC DNA]</scope>
</reference>
<comment type="caution">
    <text evidence="1">The sequence shown here is derived from an EMBL/GenBank/DDBJ whole genome shotgun (WGS) entry which is preliminary data.</text>
</comment>
<feature type="non-terminal residue" evidence="1">
    <location>
        <position position="78"/>
    </location>
</feature>
<dbReference type="OrthoDB" id="430826at2759"/>